<proteinExistence type="predicted"/>
<name>A0ABQ1WT13_9BACT</name>
<evidence type="ECO:0000313" key="3">
    <source>
        <dbReference type="EMBL" id="GGG44026.1"/>
    </source>
</evidence>
<dbReference type="EMBL" id="BMGS01000005">
    <property type="protein sequence ID" value="GGG44026.1"/>
    <property type="molecule type" value="Genomic_DNA"/>
</dbReference>
<feature type="transmembrane region" description="Helical" evidence="2">
    <location>
        <begin position="20"/>
        <end position="41"/>
    </location>
</feature>
<accession>A0ABQ1WT13</accession>
<keyword evidence="2" id="KW-1133">Transmembrane helix</keyword>
<sequence length="855" mass="94480">MCGKLIASQKFQEVNTVSRFLKISFLTLLTLLVSVVGGVWLGQDRIIGLFVQALNRHLQVPVQASRLEVSVLDQFPRLSVTLHNVVVAGSEPADTVKLARARRLYCAFDAWDLLAGRYRIRAVTLADAQVRVRRNAQGRGNYHVLRPDTAASAATSPFSMELEGIELQRVRVLYEDAGRHQHFSLHTPQLRATLGISDTQLDIAAQGVAQVEALRLGNDEYFQNKELTVSTTLVIDRPGQQLTIQPSQIHIGPAAYAVAGTIDYQRAAVLDVRCEATGADVQSVLALLPPRLTRRLAGYRSQGAVYFGGTVRGELSGTRNPTVAVQFGCKEASFYHPRYQQAIDHVSLTGAFTNGSAQAARTTELTLTTVRGQLSGRPFSGNVRIRNFADPRLQLQAQAELDVARAVRFFPLATVRQARGNATVRLQLNGRLQELRQRPTAAQASGELTLRDVYLQLRDFRQPFTHLTGRLQLQGPDVAVPTLSGKLGNSDFRGRGTLRNVTSWLLRPGQPLRLEAVVTSRLLDFNQLLYAYQPTPTVKNQNSAARGDGLRVPASIALNLQTTAAQLRFRRLRGRNLRGTLQLQDRVFTSAGLTLLAAGGQVSVRGRVDVRQPQLVKASTVVGCQQVPLDSLFYVFEDFGQQFITQRHLRGRLTATAEVDSYFDQHLTPLTDRLEAEVHATVRQGELLNFEPMQKLSFLASRATLRHLRFAELQNRLYVQSRTVYVPEMDIRSNVKAASLIRVTGTHTFDQQMDYHVRIPLLPGLLPQVRAGAEGPMLRLAIQGNERDFTIRYERAVREPAAPAVARPATGTRPSDLGNTSGAAAAPATVAKPSFEIKKPVKKPAQPQTGEYFDF</sequence>
<gene>
    <name evidence="3" type="ORF">GCM10011378_20410</name>
</gene>
<evidence type="ECO:0000313" key="4">
    <source>
        <dbReference type="Proteomes" id="UP000601361"/>
    </source>
</evidence>
<organism evidence="3 4">
    <name type="scientific">Hymenobacter glacieicola</name>
    <dbReference type="NCBI Taxonomy" id="1562124"/>
    <lineage>
        <taxon>Bacteria</taxon>
        <taxon>Pseudomonadati</taxon>
        <taxon>Bacteroidota</taxon>
        <taxon>Cytophagia</taxon>
        <taxon>Cytophagales</taxon>
        <taxon>Hymenobacteraceae</taxon>
        <taxon>Hymenobacter</taxon>
    </lineage>
</organism>
<dbReference type="Proteomes" id="UP000601361">
    <property type="component" value="Unassembled WGS sequence"/>
</dbReference>
<keyword evidence="4" id="KW-1185">Reference proteome</keyword>
<evidence type="ECO:0000256" key="2">
    <source>
        <dbReference type="SAM" id="Phobius"/>
    </source>
</evidence>
<evidence type="ECO:0000256" key="1">
    <source>
        <dbReference type="SAM" id="MobiDB-lite"/>
    </source>
</evidence>
<evidence type="ECO:0008006" key="5">
    <source>
        <dbReference type="Google" id="ProtNLM"/>
    </source>
</evidence>
<comment type="caution">
    <text evidence="3">The sequence shown here is derived from an EMBL/GenBank/DDBJ whole genome shotgun (WGS) entry which is preliminary data.</text>
</comment>
<dbReference type="PANTHER" id="PTHR30441">
    <property type="entry name" value="DUF748 DOMAIN-CONTAINING PROTEIN"/>
    <property type="match status" value="1"/>
</dbReference>
<dbReference type="PANTHER" id="PTHR30441:SF8">
    <property type="entry name" value="DUF748 DOMAIN-CONTAINING PROTEIN"/>
    <property type="match status" value="1"/>
</dbReference>
<dbReference type="InterPro" id="IPR052894">
    <property type="entry name" value="AsmA-related"/>
</dbReference>
<feature type="region of interest" description="Disordered" evidence="1">
    <location>
        <begin position="801"/>
        <end position="855"/>
    </location>
</feature>
<protein>
    <recommendedName>
        <fullName evidence="5">AsmA-like C-terminal domain-containing protein</fullName>
    </recommendedName>
</protein>
<keyword evidence="2" id="KW-0472">Membrane</keyword>
<keyword evidence="2" id="KW-0812">Transmembrane</keyword>
<reference evidence="4" key="1">
    <citation type="journal article" date="2019" name="Int. J. Syst. Evol. Microbiol.">
        <title>The Global Catalogue of Microorganisms (GCM) 10K type strain sequencing project: providing services to taxonomists for standard genome sequencing and annotation.</title>
        <authorList>
            <consortium name="The Broad Institute Genomics Platform"/>
            <consortium name="The Broad Institute Genome Sequencing Center for Infectious Disease"/>
            <person name="Wu L."/>
            <person name="Ma J."/>
        </authorList>
    </citation>
    <scope>NUCLEOTIDE SEQUENCE [LARGE SCALE GENOMIC DNA]</scope>
    <source>
        <strain evidence="4">CGMCC 1.12990</strain>
    </source>
</reference>